<proteinExistence type="predicted"/>
<feature type="chain" id="PRO_5038532579" evidence="1">
    <location>
        <begin position="22"/>
        <end position="356"/>
    </location>
</feature>
<dbReference type="InterPro" id="IPR029046">
    <property type="entry name" value="LolA/LolB/LppX"/>
</dbReference>
<feature type="signal peptide" evidence="1">
    <location>
        <begin position="1"/>
        <end position="21"/>
    </location>
</feature>
<dbReference type="AlphaFoldDB" id="A0A1E4R644"/>
<keyword evidence="1" id="KW-0732">Signal</keyword>
<evidence type="ECO:0000259" key="3">
    <source>
        <dbReference type="Pfam" id="PF17131"/>
    </source>
</evidence>
<dbReference type="InterPro" id="IPR052944">
    <property type="entry name" value="Sporulation_related"/>
</dbReference>
<dbReference type="Gene3D" id="2.50.20.10">
    <property type="entry name" value="Lipoprotein localisation LolA/LolB/LppX"/>
    <property type="match status" value="1"/>
</dbReference>
<protein>
    <submittedName>
        <fullName evidence="4">Uncharacterized protein</fullName>
    </submittedName>
</protein>
<name>A0A1E4R644_9BACI</name>
<dbReference type="InterPro" id="IPR033399">
    <property type="entry name" value="TP_0789-like"/>
</dbReference>
<feature type="domain" description="Uncharacterized protein TP-0789" evidence="3">
    <location>
        <begin position="134"/>
        <end position="194"/>
    </location>
</feature>
<dbReference type="RefSeq" id="WP_069480976.1">
    <property type="nucleotide sequence ID" value="NZ_KV766182.1"/>
</dbReference>
<evidence type="ECO:0000256" key="1">
    <source>
        <dbReference type="SAM" id="SignalP"/>
    </source>
</evidence>
<dbReference type="EMBL" id="MECQ01000001">
    <property type="protein sequence ID" value="ODV55945.1"/>
    <property type="molecule type" value="Genomic_DNA"/>
</dbReference>
<dbReference type="SUPFAM" id="SSF89392">
    <property type="entry name" value="Prokaryotic lipoproteins and lipoprotein localization factors"/>
    <property type="match status" value="1"/>
</dbReference>
<comment type="caution">
    <text evidence="4">The sequence shown here is derived from an EMBL/GenBank/DDBJ whole genome shotgun (WGS) entry which is preliminary data.</text>
</comment>
<dbReference type="Pfam" id="PF17131">
    <property type="entry name" value="LolA_like"/>
    <property type="match status" value="1"/>
</dbReference>
<evidence type="ECO:0000259" key="2">
    <source>
        <dbReference type="Pfam" id="PF14285"/>
    </source>
</evidence>
<dbReference type="OrthoDB" id="2389132at2"/>
<evidence type="ECO:0000313" key="4">
    <source>
        <dbReference type="EMBL" id="ODV55945.1"/>
    </source>
</evidence>
<dbReference type="Pfam" id="PF14285">
    <property type="entry name" value="DUF4367"/>
    <property type="match status" value="1"/>
</dbReference>
<dbReference type="PANTHER" id="PTHR37507:SF2">
    <property type="entry name" value="SPORULATION PROTEIN YDCC"/>
    <property type="match status" value="1"/>
</dbReference>
<dbReference type="Proteomes" id="UP000094784">
    <property type="component" value="Unassembled WGS sequence"/>
</dbReference>
<accession>A0A1E4R644</accession>
<gene>
    <name evidence="4" type="ORF">BG258_08520</name>
</gene>
<organism evidence="4 5">
    <name type="scientific">Lysinibacillus fusiformis</name>
    <dbReference type="NCBI Taxonomy" id="28031"/>
    <lineage>
        <taxon>Bacteria</taxon>
        <taxon>Bacillati</taxon>
        <taxon>Bacillota</taxon>
        <taxon>Bacilli</taxon>
        <taxon>Bacillales</taxon>
        <taxon>Bacillaceae</taxon>
        <taxon>Lysinibacillus</taxon>
    </lineage>
</organism>
<sequence>MNWKKSCRAAGLIAAMTFSLVGCNTEASYSPQEIIEQALQESREPLTYYGEYTLDMGELGGKAQVKEWVKNSNRRIEMKGDNDEHVITIKTDSELISYDVTQHTAYKMAYPQGDLDGLQSPREEVQLVFNLVKDTHDIKISGEEKVAGRDTYKIVAKAKKTESLFGDIEAWIDKKTWLTLKMKSDNAGNQMITEYSKINVGEKIDDQQFMLDLPKDVTIQEISGEDTSELISLDEAKQQLEKFLMVPQANGLTIDKISMVKGLEDRPEYSFDIGLDGELAFFVTIFKADDSIAEIGPILNEKEIDIRGQKGTVMDDKNFRSIAWQENGYQYSIVGENPELTIEDLVSYAKQMELVQ</sequence>
<reference evidence="4 5" key="1">
    <citation type="submission" date="2016-09" db="EMBL/GenBank/DDBJ databases">
        <title>Draft genome sequence of the soil isolate, Lysinibacillus fusiformis M5, a potential hypoxanthine producer.</title>
        <authorList>
            <person name="Gallegos-Monterrosa R."/>
            <person name="Maroti G."/>
            <person name="Balint B."/>
            <person name="Kovacs A.T."/>
        </authorList>
    </citation>
    <scope>NUCLEOTIDE SEQUENCE [LARGE SCALE GENOMIC DNA]</scope>
    <source>
        <strain evidence="4 5">M5</strain>
    </source>
</reference>
<feature type="domain" description="DUF4367" evidence="2">
    <location>
        <begin position="300"/>
        <end position="348"/>
    </location>
</feature>
<evidence type="ECO:0000313" key="5">
    <source>
        <dbReference type="Proteomes" id="UP000094784"/>
    </source>
</evidence>
<dbReference type="PANTHER" id="PTHR37507">
    <property type="entry name" value="SPORULATION PROTEIN YDCC"/>
    <property type="match status" value="1"/>
</dbReference>
<dbReference type="PROSITE" id="PS51257">
    <property type="entry name" value="PROKAR_LIPOPROTEIN"/>
    <property type="match status" value="1"/>
</dbReference>
<dbReference type="InterPro" id="IPR025377">
    <property type="entry name" value="DUF4367"/>
</dbReference>